<dbReference type="GO" id="GO:0016020">
    <property type="term" value="C:membrane"/>
    <property type="evidence" value="ECO:0007669"/>
    <property type="project" value="TreeGrafter"/>
</dbReference>
<feature type="compositionally biased region" description="Basic and acidic residues" evidence="1">
    <location>
        <begin position="216"/>
        <end position="229"/>
    </location>
</feature>
<dbReference type="GO" id="GO:0004467">
    <property type="term" value="F:long-chain fatty acid-CoA ligase activity"/>
    <property type="evidence" value="ECO:0007669"/>
    <property type="project" value="TreeGrafter"/>
</dbReference>
<feature type="signal peptide" evidence="2">
    <location>
        <begin position="1"/>
        <end position="18"/>
    </location>
</feature>
<dbReference type="Pfam" id="PF00501">
    <property type="entry name" value="AMP-binding"/>
    <property type="match status" value="1"/>
</dbReference>
<proteinExistence type="predicted"/>
<dbReference type="PANTHER" id="PTHR43272">
    <property type="entry name" value="LONG-CHAIN-FATTY-ACID--COA LIGASE"/>
    <property type="match status" value="1"/>
</dbReference>
<dbReference type="PANTHER" id="PTHR43272:SF3">
    <property type="entry name" value="LONG CHAIN ACYL-COA SYNTHETASE 4"/>
    <property type="match status" value="1"/>
</dbReference>
<comment type="caution">
    <text evidence="4">The sequence shown here is derived from an EMBL/GenBank/DDBJ whole genome shotgun (WGS) entry which is preliminary data.</text>
</comment>
<evidence type="ECO:0000256" key="1">
    <source>
        <dbReference type="SAM" id="MobiDB-lite"/>
    </source>
</evidence>
<dbReference type="AlphaFoldDB" id="A0A1Y1JAC0"/>
<dbReference type="GO" id="GO:0005783">
    <property type="term" value="C:endoplasmic reticulum"/>
    <property type="evidence" value="ECO:0007669"/>
    <property type="project" value="TreeGrafter"/>
</dbReference>
<dbReference type="InterPro" id="IPR000873">
    <property type="entry name" value="AMP-dep_synth/lig_dom"/>
</dbReference>
<protein>
    <submittedName>
        <fullName evidence="4">ATP-dependent acyl-CoA synthetase</fullName>
    </submittedName>
</protein>
<organism evidence="4 5">
    <name type="scientific">Plasmodium gonderi</name>
    <dbReference type="NCBI Taxonomy" id="77519"/>
    <lineage>
        <taxon>Eukaryota</taxon>
        <taxon>Sar</taxon>
        <taxon>Alveolata</taxon>
        <taxon>Apicomplexa</taxon>
        <taxon>Aconoidasida</taxon>
        <taxon>Haemosporida</taxon>
        <taxon>Plasmodiidae</taxon>
        <taxon>Plasmodium</taxon>
        <taxon>Plasmodium (Plasmodium)</taxon>
    </lineage>
</organism>
<dbReference type="InterPro" id="IPR042099">
    <property type="entry name" value="ANL_N_sf"/>
</dbReference>
<feature type="compositionally biased region" description="Polar residues" evidence="1">
    <location>
        <begin position="230"/>
        <end position="244"/>
    </location>
</feature>
<dbReference type="PROSITE" id="PS00455">
    <property type="entry name" value="AMP_BINDING"/>
    <property type="match status" value="1"/>
</dbReference>
<feature type="domain" description="AMP-dependent synthetase/ligase" evidence="3">
    <location>
        <begin position="68"/>
        <end position="552"/>
    </location>
</feature>
<dbReference type="GeneID" id="39746170"/>
<feature type="region of interest" description="Disordered" evidence="1">
    <location>
        <begin position="214"/>
        <end position="259"/>
    </location>
</feature>
<accession>A0A1Y1JAC0</accession>
<name>A0A1Y1JAC0_PLAGO</name>
<evidence type="ECO:0000313" key="4">
    <source>
        <dbReference type="EMBL" id="GAW79459.1"/>
    </source>
</evidence>
<gene>
    <name evidence="4" type="ORF">PGO_040590</name>
</gene>
<dbReference type="SUPFAM" id="SSF56801">
    <property type="entry name" value="Acetyl-CoA synthetase-like"/>
    <property type="match status" value="1"/>
</dbReference>
<keyword evidence="5" id="KW-1185">Reference proteome</keyword>
<feature type="chain" id="PRO_5012643562" evidence="2">
    <location>
        <begin position="19"/>
        <end position="746"/>
    </location>
</feature>
<reference evidence="5" key="1">
    <citation type="submission" date="2017-04" db="EMBL/GenBank/DDBJ databases">
        <title>Plasmodium gonderi genome.</title>
        <authorList>
            <person name="Arisue N."/>
            <person name="Honma H."/>
            <person name="Kawai S."/>
            <person name="Tougan T."/>
            <person name="Tanabe K."/>
            <person name="Horii T."/>
        </authorList>
    </citation>
    <scope>NUCLEOTIDE SEQUENCE [LARGE SCALE GENOMIC DNA]</scope>
    <source>
        <strain evidence="5">ATCC 30045</strain>
    </source>
</reference>
<sequence length="746" mass="85532">MFVYILLFTIAFFMNALSFCGQAFRGHSYSQVREKSVQESESDVYIGRDDVGNAVTHKYTHMFPLLLEKARSFSNQVAVSEMENCKVKNKITYGELFDQVLSVSHYLNTLDGGIPIKNYDEECNKGNFKLLGIYGSNSTNWIVADLAALASDTTSLVMHSKFSIEEVCEILNESKLEWLCTDLELVDVLLERREQLPHLKKLIILDTINESTNRQNKVERPNVSEKTNEKQSNNARGVEATNSGIKKGEKETNEGKEEEKHQLYKKLMIKSKKLGLTMHKIDDFKNKKVGDNIKLNNDPEHIYTIVNTSGTSGKPKGVMLSNRSLYYTLIPVSDHSLFRFYKPGIHFSYLPLSHIYERSIVFLSLYRGMEVRIWGKDINMFAKDLCNSDANIIVGVPKVFNRLYTKIMGEIANLPPLKRFVVKTVLAMRRKNNYSGLSKFLESVTQISKKIRDKMNPSLEAFLSAGGKISPNVERDLSVLLDVNFYQGYGLTETSGPIIAQHNLDTSTNNIGGPVSNHVQYKVVTWENYEAKGKKPRGELLLKADQLFSGYFQKKDQTKSSFTDDNFYKTGDVVQINNNGSITFLDRSKGLVKLSQGEYIETEMLNNLYSDIDFMAYCVVYGDDSMDGPLAIINIDKEIFAKSLERDGILKEQNMTVEDFMKTITDEKLNQEVYVKYVREKMSEIYKKTNLNRYNDISDIYLTCKIWDTSNYLTPTLKVRRFYVFKDFDFYIQKIKKKYADKLKAK</sequence>
<dbReference type="InterPro" id="IPR020845">
    <property type="entry name" value="AMP-binding_CS"/>
</dbReference>
<keyword evidence="2" id="KW-0732">Signal</keyword>
<evidence type="ECO:0000259" key="3">
    <source>
        <dbReference type="Pfam" id="PF00501"/>
    </source>
</evidence>
<feature type="compositionally biased region" description="Basic and acidic residues" evidence="1">
    <location>
        <begin position="246"/>
        <end position="259"/>
    </location>
</feature>
<dbReference type="RefSeq" id="XP_028542048.1">
    <property type="nucleotide sequence ID" value="XM_028686247.1"/>
</dbReference>
<evidence type="ECO:0000313" key="5">
    <source>
        <dbReference type="Proteomes" id="UP000195521"/>
    </source>
</evidence>
<dbReference type="OMA" id="GESAIWR"/>
<dbReference type="EMBL" id="BDQF01000004">
    <property type="protein sequence ID" value="GAW79459.1"/>
    <property type="molecule type" value="Genomic_DNA"/>
</dbReference>
<dbReference type="Proteomes" id="UP000195521">
    <property type="component" value="Unassembled WGS sequence"/>
</dbReference>
<evidence type="ECO:0000256" key="2">
    <source>
        <dbReference type="SAM" id="SignalP"/>
    </source>
</evidence>
<dbReference type="OrthoDB" id="10253869at2759"/>
<dbReference type="Gene3D" id="3.40.50.12780">
    <property type="entry name" value="N-terminal domain of ligase-like"/>
    <property type="match status" value="1"/>
</dbReference>